<comment type="caution">
    <text evidence="1">The sequence shown here is derived from an EMBL/GenBank/DDBJ whole genome shotgun (WGS) entry which is preliminary data.</text>
</comment>
<feature type="non-terminal residue" evidence="1">
    <location>
        <position position="1"/>
    </location>
</feature>
<name>A0AAV5UZ50_9BILA</name>
<evidence type="ECO:0000313" key="2">
    <source>
        <dbReference type="Proteomes" id="UP001432322"/>
    </source>
</evidence>
<keyword evidence="2" id="KW-1185">Reference proteome</keyword>
<accession>A0AAV5UZ50</accession>
<dbReference type="EMBL" id="BTSY01000001">
    <property type="protein sequence ID" value="GMT12560.1"/>
    <property type="molecule type" value="Genomic_DNA"/>
</dbReference>
<protein>
    <submittedName>
        <fullName evidence="1">Uncharacterized protein</fullName>
    </submittedName>
</protein>
<feature type="non-terminal residue" evidence="1">
    <location>
        <position position="81"/>
    </location>
</feature>
<proteinExistence type="predicted"/>
<dbReference type="AlphaFoldDB" id="A0AAV5UZ50"/>
<gene>
    <name evidence="1" type="ORF">PFISCL1PPCAC_3857</name>
</gene>
<dbReference type="Proteomes" id="UP001432322">
    <property type="component" value="Unassembled WGS sequence"/>
</dbReference>
<reference evidence="1" key="1">
    <citation type="submission" date="2023-10" db="EMBL/GenBank/DDBJ databases">
        <title>Genome assembly of Pristionchus species.</title>
        <authorList>
            <person name="Yoshida K."/>
            <person name="Sommer R.J."/>
        </authorList>
    </citation>
    <scope>NUCLEOTIDE SEQUENCE</scope>
    <source>
        <strain evidence="1">RS5133</strain>
    </source>
</reference>
<sequence>NGNNGNLDYSWKKGQSANFWRFKRLEIDVKVFDGKLIKKMLEDRLNSYGTDGAWQILVTSGRLEYFEEQFVNPNRSYAKYT</sequence>
<evidence type="ECO:0000313" key="1">
    <source>
        <dbReference type="EMBL" id="GMT12560.1"/>
    </source>
</evidence>
<organism evidence="1 2">
    <name type="scientific">Pristionchus fissidentatus</name>
    <dbReference type="NCBI Taxonomy" id="1538716"/>
    <lineage>
        <taxon>Eukaryota</taxon>
        <taxon>Metazoa</taxon>
        <taxon>Ecdysozoa</taxon>
        <taxon>Nematoda</taxon>
        <taxon>Chromadorea</taxon>
        <taxon>Rhabditida</taxon>
        <taxon>Rhabditina</taxon>
        <taxon>Diplogasteromorpha</taxon>
        <taxon>Diplogasteroidea</taxon>
        <taxon>Neodiplogasteridae</taxon>
        <taxon>Pristionchus</taxon>
    </lineage>
</organism>